<evidence type="ECO:0000313" key="2">
    <source>
        <dbReference type="Proteomes" id="UP001596512"/>
    </source>
</evidence>
<dbReference type="EMBL" id="JBHTEY010000004">
    <property type="protein sequence ID" value="MFC7617464.1"/>
    <property type="molecule type" value="Genomic_DNA"/>
</dbReference>
<keyword evidence="2" id="KW-1185">Reference proteome</keyword>
<dbReference type="Proteomes" id="UP001596512">
    <property type="component" value="Unassembled WGS sequence"/>
</dbReference>
<accession>A0ABW2TVV0</accession>
<name>A0ABW2TVV0_9PSEU</name>
<evidence type="ECO:0000313" key="1">
    <source>
        <dbReference type="EMBL" id="MFC7617464.1"/>
    </source>
</evidence>
<reference evidence="2" key="1">
    <citation type="journal article" date="2019" name="Int. J. Syst. Evol. Microbiol.">
        <title>The Global Catalogue of Microorganisms (GCM) 10K type strain sequencing project: providing services to taxonomists for standard genome sequencing and annotation.</title>
        <authorList>
            <consortium name="The Broad Institute Genomics Platform"/>
            <consortium name="The Broad Institute Genome Sequencing Center for Infectious Disease"/>
            <person name="Wu L."/>
            <person name="Ma J."/>
        </authorList>
    </citation>
    <scope>NUCLEOTIDE SEQUENCE [LARGE SCALE GENOMIC DNA]</scope>
    <source>
        <strain evidence="2">JCM 17695</strain>
    </source>
</reference>
<sequence>MTASAHELRELRLLAALRSGRVSLDALGDAAVTEARVLLGAAGPDRACDDPYAALVRWRARSLDAALTDAQRRAAGVVARSCAGLVSGSAR</sequence>
<organism evidence="1 2">
    <name type="scientific">Actinokineospora soli</name>
    <dbReference type="NCBI Taxonomy" id="1048753"/>
    <lineage>
        <taxon>Bacteria</taxon>
        <taxon>Bacillati</taxon>
        <taxon>Actinomycetota</taxon>
        <taxon>Actinomycetes</taxon>
        <taxon>Pseudonocardiales</taxon>
        <taxon>Pseudonocardiaceae</taxon>
        <taxon>Actinokineospora</taxon>
    </lineage>
</organism>
<protein>
    <recommendedName>
        <fullName evidence="3">DUF222 domain-containing protein</fullName>
    </recommendedName>
</protein>
<evidence type="ECO:0008006" key="3">
    <source>
        <dbReference type="Google" id="ProtNLM"/>
    </source>
</evidence>
<gene>
    <name evidence="1" type="ORF">ACFQV2_32620</name>
</gene>
<proteinExistence type="predicted"/>
<comment type="caution">
    <text evidence="1">The sequence shown here is derived from an EMBL/GenBank/DDBJ whole genome shotgun (WGS) entry which is preliminary data.</text>
</comment>